<accession>A0ABU8LGP0</accession>
<keyword evidence="6 10" id="KW-0067">ATP-binding</keyword>
<keyword evidence="11" id="KW-1185">Reference proteome</keyword>
<feature type="domain" description="ABC transporter" evidence="9">
    <location>
        <begin position="14"/>
        <end position="249"/>
    </location>
</feature>
<dbReference type="CDD" id="cd03215">
    <property type="entry name" value="ABC_Carb_Monos_II"/>
    <property type="match status" value="1"/>
</dbReference>
<keyword evidence="4" id="KW-0677">Repeat</keyword>
<dbReference type="RefSeq" id="WP_337316913.1">
    <property type="nucleotide sequence ID" value="NZ_JBBDGN010000001.1"/>
</dbReference>
<evidence type="ECO:0000256" key="1">
    <source>
        <dbReference type="ARBA" id="ARBA00022448"/>
    </source>
</evidence>
<keyword evidence="2" id="KW-1003">Cell membrane</keyword>
<evidence type="ECO:0000259" key="9">
    <source>
        <dbReference type="PROSITE" id="PS50893"/>
    </source>
</evidence>
<dbReference type="PANTHER" id="PTHR43790">
    <property type="entry name" value="CARBOHYDRATE TRANSPORT ATP-BINDING PROTEIN MG119-RELATED"/>
    <property type="match status" value="1"/>
</dbReference>
<keyword evidence="3" id="KW-0762">Sugar transport</keyword>
<keyword evidence="8" id="KW-0472">Membrane</keyword>
<evidence type="ECO:0000256" key="8">
    <source>
        <dbReference type="ARBA" id="ARBA00023136"/>
    </source>
</evidence>
<protein>
    <submittedName>
        <fullName evidence="10">Sugar ABC transporter ATP-binding protein</fullName>
    </submittedName>
</protein>
<dbReference type="GO" id="GO:0005524">
    <property type="term" value="F:ATP binding"/>
    <property type="evidence" value="ECO:0007669"/>
    <property type="project" value="UniProtKB-KW"/>
</dbReference>
<dbReference type="CDD" id="cd03216">
    <property type="entry name" value="ABC_Carb_Monos_I"/>
    <property type="match status" value="1"/>
</dbReference>
<dbReference type="SMART" id="SM00382">
    <property type="entry name" value="AAA"/>
    <property type="match status" value="2"/>
</dbReference>
<dbReference type="SUPFAM" id="SSF52540">
    <property type="entry name" value="P-loop containing nucleoside triphosphate hydrolases"/>
    <property type="match status" value="2"/>
</dbReference>
<dbReference type="InterPro" id="IPR003439">
    <property type="entry name" value="ABC_transporter-like_ATP-bd"/>
</dbReference>
<comment type="caution">
    <text evidence="10">The sequence shown here is derived from an EMBL/GenBank/DDBJ whole genome shotgun (WGS) entry which is preliminary data.</text>
</comment>
<evidence type="ECO:0000313" key="10">
    <source>
        <dbReference type="EMBL" id="MEJ1090501.1"/>
    </source>
</evidence>
<name>A0ABU8LGP0_9MICO</name>
<gene>
    <name evidence="10" type="ORF">WDU93_02250</name>
</gene>
<dbReference type="InterPro" id="IPR003593">
    <property type="entry name" value="AAA+_ATPase"/>
</dbReference>
<evidence type="ECO:0000313" key="11">
    <source>
        <dbReference type="Proteomes" id="UP001366085"/>
    </source>
</evidence>
<evidence type="ECO:0000256" key="5">
    <source>
        <dbReference type="ARBA" id="ARBA00022741"/>
    </source>
</evidence>
<proteinExistence type="predicted"/>
<evidence type="ECO:0000256" key="7">
    <source>
        <dbReference type="ARBA" id="ARBA00022967"/>
    </source>
</evidence>
<dbReference type="InterPro" id="IPR050107">
    <property type="entry name" value="ABC_carbohydrate_import_ATPase"/>
</dbReference>
<evidence type="ECO:0000256" key="2">
    <source>
        <dbReference type="ARBA" id="ARBA00022475"/>
    </source>
</evidence>
<keyword evidence="5" id="KW-0547">Nucleotide-binding</keyword>
<dbReference type="PANTHER" id="PTHR43790:SF3">
    <property type="entry name" value="D-ALLOSE IMPORT ATP-BINDING PROTEIN ALSA-RELATED"/>
    <property type="match status" value="1"/>
</dbReference>
<dbReference type="Gene3D" id="3.40.50.300">
    <property type="entry name" value="P-loop containing nucleotide triphosphate hydrolases"/>
    <property type="match status" value="2"/>
</dbReference>
<dbReference type="PROSITE" id="PS00211">
    <property type="entry name" value="ABC_TRANSPORTER_1"/>
    <property type="match status" value="1"/>
</dbReference>
<reference evidence="10 11" key="1">
    <citation type="submission" date="2024-02" db="EMBL/GenBank/DDBJ databases">
        <authorList>
            <person name="Saticioglu I.B."/>
        </authorList>
    </citation>
    <scope>NUCLEOTIDE SEQUENCE [LARGE SCALE GENOMIC DNA]</scope>
    <source>
        <strain evidence="10 11">Mu-43</strain>
    </source>
</reference>
<keyword evidence="1" id="KW-0813">Transport</keyword>
<dbReference type="InterPro" id="IPR027417">
    <property type="entry name" value="P-loop_NTPase"/>
</dbReference>
<dbReference type="Pfam" id="PF00005">
    <property type="entry name" value="ABC_tran"/>
    <property type="match status" value="2"/>
</dbReference>
<organism evidence="10 11">
    <name type="scientific">Microbacterium istanbulense</name>
    <dbReference type="NCBI Taxonomy" id="3122049"/>
    <lineage>
        <taxon>Bacteria</taxon>
        <taxon>Bacillati</taxon>
        <taxon>Actinomycetota</taxon>
        <taxon>Actinomycetes</taxon>
        <taxon>Micrococcales</taxon>
        <taxon>Microbacteriaceae</taxon>
        <taxon>Microbacterium</taxon>
    </lineage>
</organism>
<feature type="domain" description="ABC transporter" evidence="9">
    <location>
        <begin position="262"/>
        <end position="501"/>
    </location>
</feature>
<dbReference type="EMBL" id="JBBDGN010000001">
    <property type="protein sequence ID" value="MEJ1090501.1"/>
    <property type="molecule type" value="Genomic_DNA"/>
</dbReference>
<dbReference type="Proteomes" id="UP001366085">
    <property type="component" value="Unassembled WGS sequence"/>
</dbReference>
<evidence type="ECO:0000256" key="4">
    <source>
        <dbReference type="ARBA" id="ARBA00022737"/>
    </source>
</evidence>
<sequence>MTPAPGTLTATPSIQLEAVGKSYGGISVLRDITLEISPGEIHGLLGENGAGKSTLLKILGGAISTDTGSIAFDGERARLGSPRDSIARGVSLIAQELALLPQRTVLENVFLGRWAHAGGVAVPGRDRDEFARLCAETGFDLDPDAIVGDLPLGTAQQVEILKAIARGSRVLCLDEPTAALGETETEQLLAVIRALAASGVTIIIVSHFLEEILGLADRITVLRDGNLIVTEDAAGHTPESLVRLMVGRDVASLARRPEPFAVDAPVVLQATGLTNRRIADVSLEVRSGEIVGLAGLVGSGRSETLRAIFGADRLTSGSVRVKGEPVRRPAIRRMIQRRLALVPESRKDDGLVLGRDSAENIALPSLGQRQIGGVVRRRVEREAVERAVVAVDVRGSVRNVPIGALSGGNQQKALFAKWLVSPPEVLLIDEPTRGVDIGAKVNIHNLILDLAAAGTAVIVVSSELEEVMALSHRILVMRHGGIVAEFVSPADREDILSAAFL</sequence>
<evidence type="ECO:0000256" key="3">
    <source>
        <dbReference type="ARBA" id="ARBA00022597"/>
    </source>
</evidence>
<dbReference type="InterPro" id="IPR017871">
    <property type="entry name" value="ABC_transporter-like_CS"/>
</dbReference>
<dbReference type="PROSITE" id="PS50893">
    <property type="entry name" value="ABC_TRANSPORTER_2"/>
    <property type="match status" value="2"/>
</dbReference>
<evidence type="ECO:0000256" key="6">
    <source>
        <dbReference type="ARBA" id="ARBA00022840"/>
    </source>
</evidence>
<keyword evidence="7" id="KW-1278">Translocase</keyword>